<dbReference type="PROSITE" id="PS50102">
    <property type="entry name" value="RRM"/>
    <property type="match status" value="2"/>
</dbReference>
<dbReference type="FunFam" id="3.30.70.330:FF:000086">
    <property type="entry name" value="Putative Cytoplasmic polyadenylation element-binding protein 1"/>
    <property type="match status" value="1"/>
</dbReference>
<dbReference type="GO" id="GO:0045202">
    <property type="term" value="C:synapse"/>
    <property type="evidence" value="ECO:0007669"/>
    <property type="project" value="TreeGrafter"/>
</dbReference>
<dbReference type="GO" id="GO:0006397">
    <property type="term" value="P:mRNA processing"/>
    <property type="evidence" value="ECO:0007669"/>
    <property type="project" value="UniProtKB-KW"/>
</dbReference>
<comment type="similarity">
    <text evidence="2">Belongs to the RRM CPEB family.</text>
</comment>
<dbReference type="GO" id="GO:0000900">
    <property type="term" value="F:mRNA regulatory element binding translation repressor activity"/>
    <property type="evidence" value="ECO:0007669"/>
    <property type="project" value="TreeGrafter"/>
</dbReference>
<keyword evidence="4" id="KW-0507">mRNA processing</keyword>
<keyword evidence="5" id="KW-0479">Metal-binding</keyword>
<keyword evidence="6" id="KW-0677">Repeat</keyword>
<evidence type="ECO:0000256" key="8">
    <source>
        <dbReference type="ARBA" id="ARBA00022845"/>
    </source>
</evidence>
<name>A0AAJ7SYY5_PETMA</name>
<reference evidence="14" key="1">
    <citation type="submission" date="2025-08" db="UniProtKB">
        <authorList>
            <consortium name="RefSeq"/>
        </authorList>
    </citation>
    <scope>IDENTIFICATION</scope>
    <source>
        <tissue evidence="14">Sperm</tissue>
    </source>
</reference>
<feature type="domain" description="RRM" evidence="12">
    <location>
        <begin position="546"/>
        <end position="627"/>
    </location>
</feature>
<keyword evidence="3" id="KW-0963">Cytoplasm</keyword>
<dbReference type="InterPro" id="IPR032296">
    <property type="entry name" value="CEBP_ZZ"/>
</dbReference>
<dbReference type="GO" id="GO:0046872">
    <property type="term" value="F:metal ion binding"/>
    <property type="evidence" value="ECO:0007669"/>
    <property type="project" value="UniProtKB-KW"/>
</dbReference>
<dbReference type="Pfam" id="PF16366">
    <property type="entry name" value="CEBP_ZZ"/>
    <property type="match status" value="1"/>
</dbReference>
<dbReference type="GO" id="GO:2000766">
    <property type="term" value="P:negative regulation of cytoplasmic translation"/>
    <property type="evidence" value="ECO:0007669"/>
    <property type="project" value="TreeGrafter"/>
</dbReference>
<dbReference type="GO" id="GO:0005634">
    <property type="term" value="C:nucleus"/>
    <property type="evidence" value="ECO:0007669"/>
    <property type="project" value="TreeGrafter"/>
</dbReference>
<organism evidence="13 14">
    <name type="scientific">Petromyzon marinus</name>
    <name type="common">Sea lamprey</name>
    <dbReference type="NCBI Taxonomy" id="7757"/>
    <lineage>
        <taxon>Eukaryota</taxon>
        <taxon>Metazoa</taxon>
        <taxon>Chordata</taxon>
        <taxon>Craniata</taxon>
        <taxon>Vertebrata</taxon>
        <taxon>Cyclostomata</taxon>
        <taxon>Hyperoartia</taxon>
        <taxon>Petromyzontiformes</taxon>
        <taxon>Petromyzontidae</taxon>
        <taxon>Petromyzon</taxon>
    </lineage>
</organism>
<dbReference type="Proteomes" id="UP001318040">
    <property type="component" value="Chromosome 1"/>
</dbReference>
<dbReference type="InterPro" id="IPR012677">
    <property type="entry name" value="Nucleotide-bd_a/b_plait_sf"/>
</dbReference>
<evidence type="ECO:0000256" key="10">
    <source>
        <dbReference type="PROSITE-ProRule" id="PRU00176"/>
    </source>
</evidence>
<dbReference type="GO" id="GO:0003730">
    <property type="term" value="F:mRNA 3'-UTR binding"/>
    <property type="evidence" value="ECO:0007669"/>
    <property type="project" value="InterPro"/>
</dbReference>
<evidence type="ECO:0000256" key="2">
    <source>
        <dbReference type="ARBA" id="ARBA00010347"/>
    </source>
</evidence>
<accession>A0AAJ7SYY5</accession>
<dbReference type="Pfam" id="PF16367">
    <property type="entry name" value="RRM_7"/>
    <property type="match status" value="1"/>
</dbReference>
<evidence type="ECO:0000256" key="3">
    <source>
        <dbReference type="ARBA" id="ARBA00022490"/>
    </source>
</evidence>
<feature type="region of interest" description="Disordered" evidence="11">
    <location>
        <begin position="107"/>
        <end position="137"/>
    </location>
</feature>
<dbReference type="CDD" id="cd12723">
    <property type="entry name" value="RRM1_CPEB1"/>
    <property type="match status" value="1"/>
</dbReference>
<dbReference type="CTD" id="64506"/>
<dbReference type="SUPFAM" id="SSF54928">
    <property type="entry name" value="RNA-binding domain, RBD"/>
    <property type="match status" value="1"/>
</dbReference>
<dbReference type="CDD" id="cd19757">
    <property type="entry name" value="Bbox1"/>
    <property type="match status" value="1"/>
</dbReference>
<evidence type="ECO:0000313" key="14">
    <source>
        <dbReference type="RefSeq" id="XP_032808059.1"/>
    </source>
</evidence>
<dbReference type="GeneID" id="116941280"/>
<evidence type="ECO:0000256" key="6">
    <source>
        <dbReference type="ARBA" id="ARBA00022737"/>
    </source>
</evidence>
<evidence type="ECO:0000256" key="4">
    <source>
        <dbReference type="ARBA" id="ARBA00022664"/>
    </source>
</evidence>
<dbReference type="InterPro" id="IPR000504">
    <property type="entry name" value="RRM_dom"/>
</dbReference>
<dbReference type="Pfam" id="PF16368">
    <property type="entry name" value="CEBP1_N"/>
    <property type="match status" value="2"/>
</dbReference>
<evidence type="ECO:0000313" key="13">
    <source>
        <dbReference type="Proteomes" id="UP001318040"/>
    </source>
</evidence>
<proteinExistence type="inferred from homology"/>
<dbReference type="RefSeq" id="XP_032808059.1">
    <property type="nucleotide sequence ID" value="XM_032952168.1"/>
</dbReference>
<evidence type="ECO:0000256" key="11">
    <source>
        <dbReference type="SAM" id="MobiDB-lite"/>
    </source>
</evidence>
<dbReference type="GO" id="GO:0043005">
    <property type="term" value="C:neuron projection"/>
    <property type="evidence" value="ECO:0007669"/>
    <property type="project" value="TreeGrafter"/>
</dbReference>
<dbReference type="PANTHER" id="PTHR12566">
    <property type="entry name" value="CYTOPLASMIC POLYADENYLATION ELEMENT BINDING PROTEIN CPEB"/>
    <property type="match status" value="1"/>
</dbReference>
<dbReference type="InterPro" id="IPR035979">
    <property type="entry name" value="RBD_domain_sf"/>
</dbReference>
<evidence type="ECO:0000256" key="9">
    <source>
        <dbReference type="ARBA" id="ARBA00022884"/>
    </source>
</evidence>
<gene>
    <name evidence="14" type="primary">CPEB1</name>
</gene>
<dbReference type="FunFam" id="3.30.70.330:FF:000054">
    <property type="entry name" value="Cytoplasmic polyadenylation element-binding protein 1"/>
    <property type="match status" value="1"/>
</dbReference>
<sequence>MERADAFEGGGERRGASERPCDMDAREPMGGLQGQDSHDPLGGFRGREALGCPDSDVAMHLSSLLDSALDLQGAPLGTTGLRDCLMPWGSLSDMFPMAPDVTPSLMDSMPGPDPPPGFCRGSGGGPPSWDSPRNHLPYHRGSLDVTSTPLGLGLGDLSGGGGGCDDIGAGGYPLPRRGFPPGAMGPGGRCGVGHGGGIHQGARGFSDDGGDALSRVLSLGPLGRLQGVRGDDGSSMDLAPVLVAMHGGLPRAGKAGGVSDSRSSSPADSDTSGFSSGSEMIDLVSGLHISPSLYSPFLTQNKELLCRPFSPLAEEDSGLDSTTLTSLAAMAACSGMGGLMGAGALASLGAHSPSAAVAGGGAAGGPSAGLLLDRRWSGWGNFYSPNDPYSIEQQARLHRQAAAVSEATCTWSGQLPPRSHKSPIFSPKVFLGGVPWDITEAGLINCFKMFGSVSVEWPGKDGKHPRYPPKGNMPKGYVYILFESEKSVRALLQACTHDFRSSDGCGDYYYKVSSRRMRCKEVQVIPWVLSDSNYVRSQSQRLDPSKTVFVGALHGMLNAEGLTTIMNDLFGGVVYAGIDTDKHRYPIGSGRVTFNNHKSYMKAVNAAFIEIKTPKFTKKLQVDPYLEESICQLCCSQAGPYFCREMACFKYFCKSCWHWQHSLETLRHHQPLMRNQKSRDFI</sequence>
<dbReference type="GO" id="GO:0005737">
    <property type="term" value="C:cytoplasm"/>
    <property type="evidence" value="ECO:0007669"/>
    <property type="project" value="UniProtKB-SubCell"/>
</dbReference>
<feature type="region of interest" description="Disordered" evidence="11">
    <location>
        <begin position="252"/>
        <end position="275"/>
    </location>
</feature>
<keyword evidence="9 10" id="KW-0694">RNA-binding</keyword>
<dbReference type="InterPro" id="IPR034819">
    <property type="entry name" value="CPEB"/>
</dbReference>
<comment type="subcellular location">
    <subcellularLocation>
        <location evidence="1">Cytoplasm</location>
    </subcellularLocation>
</comment>
<feature type="compositionally biased region" description="Low complexity" evidence="11">
    <location>
        <begin position="257"/>
        <end position="275"/>
    </location>
</feature>
<feature type="domain" description="RRM" evidence="12">
    <location>
        <begin position="427"/>
        <end position="524"/>
    </location>
</feature>
<evidence type="ECO:0000256" key="7">
    <source>
        <dbReference type="ARBA" id="ARBA00022833"/>
    </source>
</evidence>
<dbReference type="GO" id="GO:0043022">
    <property type="term" value="F:ribosome binding"/>
    <property type="evidence" value="ECO:0007669"/>
    <property type="project" value="TreeGrafter"/>
</dbReference>
<evidence type="ECO:0000256" key="1">
    <source>
        <dbReference type="ARBA" id="ARBA00004496"/>
    </source>
</evidence>
<dbReference type="InterPro" id="IPR038446">
    <property type="entry name" value="CEBP_ZZ_sf"/>
</dbReference>
<dbReference type="CDD" id="cd12725">
    <property type="entry name" value="RRM2_CPEB1"/>
    <property type="match status" value="1"/>
</dbReference>
<keyword evidence="13" id="KW-1185">Reference proteome</keyword>
<dbReference type="PANTHER" id="PTHR12566:SF9">
    <property type="entry name" value="CYTOPLASMIC POLYADENYLATION ELEMENT-BINDING PROTEIN 1"/>
    <property type="match status" value="1"/>
</dbReference>
<dbReference type="AlphaFoldDB" id="A0AAJ7SYY5"/>
<dbReference type="InterPro" id="IPR032292">
    <property type="entry name" value="CEBP1_N"/>
</dbReference>
<protein>
    <submittedName>
        <fullName evidence="14">Cytoplasmic polyadenylation element-binding protein 1 isoform X1</fullName>
    </submittedName>
</protein>
<feature type="region of interest" description="Disordered" evidence="11">
    <location>
        <begin position="1"/>
        <end position="41"/>
    </location>
</feature>
<dbReference type="Gene3D" id="4.10.640.40">
    <property type="entry name" value="Cytoplasmic polyadenylation element-binding protein, ZZ domain"/>
    <property type="match status" value="1"/>
</dbReference>
<evidence type="ECO:0000256" key="5">
    <source>
        <dbReference type="ARBA" id="ARBA00022723"/>
    </source>
</evidence>
<dbReference type="KEGG" id="pmrn:116941280"/>
<dbReference type="FunFam" id="4.10.640.40:FF:000002">
    <property type="entry name" value="Putative Cytoplasmic polyadenylation element-binding protein 1"/>
    <property type="match status" value="1"/>
</dbReference>
<dbReference type="GO" id="GO:0008135">
    <property type="term" value="F:translation factor activity, RNA binding"/>
    <property type="evidence" value="ECO:0007669"/>
    <property type="project" value="TreeGrafter"/>
</dbReference>
<dbReference type="SMART" id="SM00360">
    <property type="entry name" value="RRM"/>
    <property type="match status" value="2"/>
</dbReference>
<evidence type="ECO:0000259" key="12">
    <source>
        <dbReference type="PROSITE" id="PS50102"/>
    </source>
</evidence>
<keyword evidence="8" id="KW-0810">Translation regulation</keyword>
<feature type="compositionally biased region" description="Basic and acidic residues" evidence="11">
    <location>
        <begin position="1"/>
        <end position="27"/>
    </location>
</feature>
<keyword evidence="7" id="KW-0862">Zinc</keyword>
<dbReference type="Gene3D" id="3.30.70.330">
    <property type="match status" value="2"/>
</dbReference>
<dbReference type="InterPro" id="IPR034977">
    <property type="entry name" value="CPEB1_RRM1"/>
</dbReference>